<evidence type="ECO:0000259" key="1">
    <source>
        <dbReference type="Pfam" id="PF00534"/>
    </source>
</evidence>
<dbReference type="Gene3D" id="3.40.50.2000">
    <property type="entry name" value="Glycogen Phosphorylase B"/>
    <property type="match status" value="2"/>
</dbReference>
<evidence type="ECO:0000313" key="4">
    <source>
        <dbReference type="Proteomes" id="UP001522816"/>
    </source>
</evidence>
<dbReference type="GO" id="GO:0016757">
    <property type="term" value="F:glycosyltransferase activity"/>
    <property type="evidence" value="ECO:0007669"/>
    <property type="project" value="UniProtKB-KW"/>
</dbReference>
<protein>
    <submittedName>
        <fullName evidence="3">Glycosyltransferase</fullName>
        <ecNumber evidence="3">2.4.-.-</ecNumber>
    </submittedName>
</protein>
<feature type="domain" description="Glycosyltransferase subfamily 4-like N-terminal" evidence="2">
    <location>
        <begin position="14"/>
        <end position="170"/>
    </location>
</feature>
<evidence type="ECO:0000259" key="2">
    <source>
        <dbReference type="Pfam" id="PF13439"/>
    </source>
</evidence>
<keyword evidence="3" id="KW-0328">Glycosyltransferase</keyword>
<keyword evidence="4" id="KW-1185">Reference proteome</keyword>
<dbReference type="SUPFAM" id="SSF53756">
    <property type="entry name" value="UDP-Glycosyltransferase/glycogen phosphorylase"/>
    <property type="match status" value="1"/>
</dbReference>
<dbReference type="Pfam" id="PF13439">
    <property type="entry name" value="Glyco_transf_4"/>
    <property type="match status" value="1"/>
</dbReference>
<sequence length="356" mass="40907">MKKGLLLIPYLKGYGGTETVVNNLLNQFDKNMNDLDVSLSTYSFGGSESPWWLKHNKVRIIYYPQNKLIRTIMYMISLPLVIPYLLFINKPDFVISTNPVIWFIAKKASLLLKLDINVIAWYHYSYELKPVKPIFLKSADKYFTISKTAKAELIEKDVDPKKIFVVYNPVLPSDKVIKHSDQHNILVYVGRTEYEGQKNISELFKALSKIKEHDWILLNYGVGPDKKELVDLSIRLGIEDNIKWMGFKENVFDYIEEADSLVLTSSYEGFSMVIAEAVSHGLFAVSSDCPSGPSELINRENGRLYNPGDINKLSQLLENVIHGKYDNNHEAIKASINHLYINHYFDNFIAQIRNND</sequence>
<dbReference type="EMBL" id="JAJIAR010000010">
    <property type="protein sequence ID" value="MCK8611894.1"/>
    <property type="molecule type" value="Genomic_DNA"/>
</dbReference>
<organism evidence="3 4">
    <name type="scientific">Apilactobacillus nanyangensis</name>
    <dbReference type="NCBI Taxonomy" id="2799579"/>
    <lineage>
        <taxon>Bacteria</taxon>
        <taxon>Bacillati</taxon>
        <taxon>Bacillota</taxon>
        <taxon>Bacilli</taxon>
        <taxon>Lactobacillales</taxon>
        <taxon>Lactobacillaceae</taxon>
        <taxon>Apilactobacillus</taxon>
    </lineage>
</organism>
<dbReference type="EC" id="2.4.-.-" evidence="3"/>
<dbReference type="Proteomes" id="UP001522816">
    <property type="component" value="Unassembled WGS sequence"/>
</dbReference>
<dbReference type="Pfam" id="PF00534">
    <property type="entry name" value="Glycos_transf_1"/>
    <property type="match status" value="1"/>
</dbReference>
<accession>A0ABT0HYV7</accession>
<feature type="domain" description="Glycosyl transferase family 1" evidence="1">
    <location>
        <begin position="176"/>
        <end position="334"/>
    </location>
</feature>
<evidence type="ECO:0000313" key="3">
    <source>
        <dbReference type="EMBL" id="MCK8611894.1"/>
    </source>
</evidence>
<gene>
    <name evidence="3" type="ORF">LNP10_05195</name>
</gene>
<keyword evidence="3" id="KW-0808">Transferase</keyword>
<dbReference type="InterPro" id="IPR001296">
    <property type="entry name" value="Glyco_trans_1"/>
</dbReference>
<dbReference type="CDD" id="cd03811">
    <property type="entry name" value="GT4_GT28_WabH-like"/>
    <property type="match status" value="1"/>
</dbReference>
<name>A0ABT0HYV7_9LACO</name>
<dbReference type="PANTHER" id="PTHR12526:SF630">
    <property type="entry name" value="GLYCOSYLTRANSFERASE"/>
    <property type="match status" value="1"/>
</dbReference>
<proteinExistence type="predicted"/>
<comment type="caution">
    <text evidence="3">The sequence shown here is derived from an EMBL/GenBank/DDBJ whole genome shotgun (WGS) entry which is preliminary data.</text>
</comment>
<dbReference type="PANTHER" id="PTHR12526">
    <property type="entry name" value="GLYCOSYLTRANSFERASE"/>
    <property type="match status" value="1"/>
</dbReference>
<dbReference type="RefSeq" id="WP_248596821.1">
    <property type="nucleotide sequence ID" value="NZ_JAJIAR010000010.1"/>
</dbReference>
<dbReference type="InterPro" id="IPR028098">
    <property type="entry name" value="Glyco_trans_4-like_N"/>
</dbReference>
<reference evidence="3 4" key="1">
    <citation type="submission" date="2021-11" db="EMBL/GenBank/DDBJ databases">
        <title>Comparative genomics of bee honey and flower isolates.</title>
        <authorList>
            <person name="Bechtner J.D."/>
            <person name="Gallus M.K."/>
            <person name="Ehrmann M."/>
        </authorList>
    </citation>
    <scope>NUCLEOTIDE SEQUENCE [LARGE SCALE GENOMIC DNA]</scope>
    <source>
        <strain evidence="3 4">7</strain>
    </source>
</reference>